<keyword evidence="10" id="KW-0732">Signal</keyword>
<dbReference type="OMA" id="PAYSCEL"/>
<gene>
    <name evidence="12" type="ORF">KI387_013996</name>
</gene>
<dbReference type="Pfam" id="PF00759">
    <property type="entry name" value="Glyco_hydro_9"/>
    <property type="match status" value="2"/>
</dbReference>
<evidence type="ECO:0000256" key="7">
    <source>
        <dbReference type="ARBA" id="ARBA00023295"/>
    </source>
</evidence>
<evidence type="ECO:0000256" key="9">
    <source>
        <dbReference type="SAM" id="MobiDB-lite"/>
    </source>
</evidence>
<keyword evidence="13" id="KW-1185">Reference proteome</keyword>
<evidence type="ECO:0000313" key="12">
    <source>
        <dbReference type="EMBL" id="KAH9302413.1"/>
    </source>
</evidence>
<evidence type="ECO:0000256" key="4">
    <source>
        <dbReference type="ARBA" id="ARBA00022801"/>
    </source>
</evidence>
<feature type="domain" description="Glycoside hydrolase family 9" evidence="11">
    <location>
        <begin position="67"/>
        <end position="133"/>
    </location>
</feature>
<dbReference type="Proteomes" id="UP000824469">
    <property type="component" value="Unassembled WGS sequence"/>
</dbReference>
<evidence type="ECO:0000256" key="3">
    <source>
        <dbReference type="ARBA" id="ARBA00012601"/>
    </source>
</evidence>
<dbReference type="PANTHER" id="PTHR22298">
    <property type="entry name" value="ENDO-1,4-BETA-GLUCANASE"/>
    <property type="match status" value="1"/>
</dbReference>
<organism evidence="12 13">
    <name type="scientific">Taxus chinensis</name>
    <name type="common">Chinese yew</name>
    <name type="synonym">Taxus wallichiana var. chinensis</name>
    <dbReference type="NCBI Taxonomy" id="29808"/>
    <lineage>
        <taxon>Eukaryota</taxon>
        <taxon>Viridiplantae</taxon>
        <taxon>Streptophyta</taxon>
        <taxon>Embryophyta</taxon>
        <taxon>Tracheophyta</taxon>
        <taxon>Spermatophyta</taxon>
        <taxon>Pinopsida</taxon>
        <taxon>Pinidae</taxon>
        <taxon>Conifers II</taxon>
        <taxon>Cupressales</taxon>
        <taxon>Taxaceae</taxon>
        <taxon>Taxus</taxon>
    </lineage>
</organism>
<keyword evidence="5" id="KW-0136">Cellulose degradation</keyword>
<dbReference type="InterPro" id="IPR001701">
    <property type="entry name" value="Glyco_hydro_9"/>
</dbReference>
<protein>
    <recommendedName>
        <fullName evidence="3">cellulase</fullName>
        <ecNumber evidence="3">3.2.1.4</ecNumber>
    </recommendedName>
</protein>
<feature type="signal peptide" evidence="10">
    <location>
        <begin position="1"/>
        <end position="22"/>
    </location>
</feature>
<name>A0AA38CQ16_TAXCH</name>
<keyword evidence="8" id="KW-0624">Polysaccharide degradation</keyword>
<evidence type="ECO:0000256" key="5">
    <source>
        <dbReference type="ARBA" id="ARBA00023001"/>
    </source>
</evidence>
<dbReference type="AlphaFoldDB" id="A0AA38CQ16"/>
<evidence type="ECO:0000256" key="6">
    <source>
        <dbReference type="ARBA" id="ARBA00023277"/>
    </source>
</evidence>
<evidence type="ECO:0000256" key="2">
    <source>
        <dbReference type="ARBA" id="ARBA00007072"/>
    </source>
</evidence>
<evidence type="ECO:0000256" key="8">
    <source>
        <dbReference type="ARBA" id="ARBA00023326"/>
    </source>
</evidence>
<comment type="similarity">
    <text evidence="2">Belongs to the glycosyl hydrolase 9 (cellulase E) family.</text>
</comment>
<dbReference type="EMBL" id="JAHRHJ020000009">
    <property type="protein sequence ID" value="KAH9302413.1"/>
    <property type="molecule type" value="Genomic_DNA"/>
</dbReference>
<dbReference type="InterPro" id="IPR012341">
    <property type="entry name" value="6hp_glycosidase-like_sf"/>
</dbReference>
<feature type="region of interest" description="Disordered" evidence="9">
    <location>
        <begin position="257"/>
        <end position="296"/>
    </location>
</feature>
<sequence length="296" mass="32603">MASNIIALLLVIALVFLGSAEAKNYCGEALRKSIIFFEAQRSGKLTHNRRVILRGDSGLGDGSANGVGDGFSDHKCWQRPEDMTTSRKAYKIDTNNPGSDLAGEKAAAMASASIVFKDSNPAYSCELLSHSEQFLMQSRDGKNEAILQQYQQKAEFFMCSCLGKNEYNIQRTLGGLLHIQKWNKLHFVIGSSYLLTVYSDYLSSAGKKLQCPNGNVDPSELLALAKSQVQLTIYLVITQEPQATWWDMDQTIPVKFTTGTLPKPRTGSTPPTGKQKPKYKHLPVPKQGSLQPTVPQ</sequence>
<dbReference type="SUPFAM" id="SSF48208">
    <property type="entry name" value="Six-hairpin glycosidases"/>
    <property type="match status" value="1"/>
</dbReference>
<keyword evidence="6" id="KW-0119">Carbohydrate metabolism</keyword>
<reference evidence="12 13" key="1">
    <citation type="journal article" date="2021" name="Nat. Plants">
        <title>The Taxus genome provides insights into paclitaxel biosynthesis.</title>
        <authorList>
            <person name="Xiong X."/>
            <person name="Gou J."/>
            <person name="Liao Q."/>
            <person name="Li Y."/>
            <person name="Zhou Q."/>
            <person name="Bi G."/>
            <person name="Li C."/>
            <person name="Du R."/>
            <person name="Wang X."/>
            <person name="Sun T."/>
            <person name="Guo L."/>
            <person name="Liang H."/>
            <person name="Lu P."/>
            <person name="Wu Y."/>
            <person name="Zhang Z."/>
            <person name="Ro D.K."/>
            <person name="Shang Y."/>
            <person name="Huang S."/>
            <person name="Yan J."/>
        </authorList>
    </citation>
    <scope>NUCLEOTIDE SEQUENCE [LARGE SCALE GENOMIC DNA]</scope>
    <source>
        <strain evidence="12">Ta-2019</strain>
    </source>
</reference>
<evidence type="ECO:0000259" key="11">
    <source>
        <dbReference type="Pfam" id="PF00759"/>
    </source>
</evidence>
<feature type="domain" description="Glycoside hydrolase family 9" evidence="11">
    <location>
        <begin position="143"/>
        <end position="230"/>
    </location>
</feature>
<keyword evidence="4" id="KW-0378">Hydrolase</keyword>
<dbReference type="GO" id="GO:0008810">
    <property type="term" value="F:cellulase activity"/>
    <property type="evidence" value="ECO:0007669"/>
    <property type="project" value="UniProtKB-EC"/>
</dbReference>
<comment type="caution">
    <text evidence="12">The sequence shown here is derived from an EMBL/GenBank/DDBJ whole genome shotgun (WGS) entry which is preliminary data.</text>
</comment>
<keyword evidence="7" id="KW-0326">Glycosidase</keyword>
<feature type="non-terminal residue" evidence="12">
    <location>
        <position position="1"/>
    </location>
</feature>
<accession>A0AA38CQ16</accession>
<evidence type="ECO:0000313" key="13">
    <source>
        <dbReference type="Proteomes" id="UP000824469"/>
    </source>
</evidence>
<proteinExistence type="inferred from homology"/>
<evidence type="ECO:0000256" key="1">
    <source>
        <dbReference type="ARBA" id="ARBA00000966"/>
    </source>
</evidence>
<dbReference type="Gene3D" id="1.50.10.10">
    <property type="match status" value="3"/>
</dbReference>
<comment type="catalytic activity">
    <reaction evidence="1">
        <text>Endohydrolysis of (1-&gt;4)-beta-D-glucosidic linkages in cellulose, lichenin and cereal beta-D-glucans.</text>
        <dbReference type="EC" id="3.2.1.4"/>
    </reaction>
</comment>
<dbReference type="EC" id="3.2.1.4" evidence="3"/>
<feature type="chain" id="PRO_5041338805" description="cellulase" evidence="10">
    <location>
        <begin position="23"/>
        <end position="296"/>
    </location>
</feature>
<dbReference type="InterPro" id="IPR008928">
    <property type="entry name" value="6-hairpin_glycosidase_sf"/>
</dbReference>
<dbReference type="GO" id="GO:0030245">
    <property type="term" value="P:cellulose catabolic process"/>
    <property type="evidence" value="ECO:0007669"/>
    <property type="project" value="UniProtKB-KW"/>
</dbReference>
<evidence type="ECO:0000256" key="10">
    <source>
        <dbReference type="SAM" id="SignalP"/>
    </source>
</evidence>